<dbReference type="Pfam" id="PF02771">
    <property type="entry name" value="Acyl-CoA_dh_N"/>
    <property type="match status" value="1"/>
</dbReference>
<evidence type="ECO:0000256" key="3">
    <source>
        <dbReference type="ARBA" id="ARBA00022630"/>
    </source>
</evidence>
<evidence type="ECO:0000256" key="5">
    <source>
        <dbReference type="RuleBase" id="RU362125"/>
    </source>
</evidence>
<organism evidence="9 10">
    <name type="scientific">Falsiruegeria litorea</name>
    <dbReference type="NCBI Taxonomy" id="1280831"/>
    <lineage>
        <taxon>Bacteria</taxon>
        <taxon>Pseudomonadati</taxon>
        <taxon>Pseudomonadota</taxon>
        <taxon>Alphaproteobacteria</taxon>
        <taxon>Rhodobacterales</taxon>
        <taxon>Roseobacteraceae</taxon>
        <taxon>Falsiruegeria</taxon>
    </lineage>
</organism>
<sequence length="387" mass="41203">MTISMNLVSDPQGDHDTSVKARAQAFAREHVAPYAETWERDGIYPKGAIFEASKEFGGFLIPKELGGKGGSVTEFLIMVEEMAKVDIAFTLAFVVHNNVAYIISQSPNASLRDRLLPALIAGERIGAFCLTEPGAGSDAAGITTRADLVDGDWQIFGTKGWITAGGCADDLVVFAKTTDTPGPKSVACFAVDGNGPDIERSDRYELVSGHLPQVCDITFKGVNVAEKDVLFEPGTAFAAAMGCLDAARLGIAAMCNGALTSALETSIEYAGQRKMFGGCTLDNQGIQWTFSEHLTQLEASRSLMFQTAALAEAGKSFTQASAHSKKFANHAAHSGMSWAMRAMGATGTRRTSDLARQFGHAQLLFNTDGTPEIMNIVIGRSLQALCK</sequence>
<dbReference type="PANTHER" id="PTHR43884">
    <property type="entry name" value="ACYL-COA DEHYDROGENASE"/>
    <property type="match status" value="1"/>
</dbReference>
<dbReference type="InterPro" id="IPR006091">
    <property type="entry name" value="Acyl-CoA_Oxase/DH_mid-dom"/>
</dbReference>
<dbReference type="InterPro" id="IPR009100">
    <property type="entry name" value="AcylCoA_DH/oxidase_NM_dom_sf"/>
</dbReference>
<keyword evidence="3 5" id="KW-0285">Flavoprotein</keyword>
<comment type="caution">
    <text evidence="9">The sequence shown here is derived from an EMBL/GenBank/DDBJ whole genome shotgun (WGS) entry which is preliminary data.</text>
</comment>
<comment type="similarity">
    <text evidence="2 5">Belongs to the acyl-CoA dehydrogenase family.</text>
</comment>
<dbReference type="SUPFAM" id="SSF56645">
    <property type="entry name" value="Acyl-CoA dehydrogenase NM domain-like"/>
    <property type="match status" value="1"/>
</dbReference>
<feature type="domain" description="Acyl-CoA dehydrogenase/oxidase N-terminal" evidence="8">
    <location>
        <begin position="17"/>
        <end position="123"/>
    </location>
</feature>
<comment type="cofactor">
    <cofactor evidence="1 5">
        <name>FAD</name>
        <dbReference type="ChEBI" id="CHEBI:57692"/>
    </cofactor>
</comment>
<accession>A0ABS5WK39</accession>
<keyword evidence="10" id="KW-1185">Reference proteome</keyword>
<dbReference type="Gene3D" id="1.20.140.10">
    <property type="entry name" value="Butyryl-CoA Dehydrogenase, subunit A, domain 3"/>
    <property type="match status" value="1"/>
</dbReference>
<evidence type="ECO:0000259" key="8">
    <source>
        <dbReference type="Pfam" id="PF02771"/>
    </source>
</evidence>
<dbReference type="InterPro" id="IPR009075">
    <property type="entry name" value="AcylCo_DH/oxidase_C"/>
</dbReference>
<evidence type="ECO:0000313" key="10">
    <source>
        <dbReference type="Proteomes" id="UP000763802"/>
    </source>
</evidence>
<dbReference type="InterPro" id="IPR036250">
    <property type="entry name" value="AcylCo_DH-like_C"/>
</dbReference>
<dbReference type="InterPro" id="IPR006089">
    <property type="entry name" value="Acyl-CoA_DH_CS"/>
</dbReference>
<dbReference type="Pfam" id="PF00441">
    <property type="entry name" value="Acyl-CoA_dh_1"/>
    <property type="match status" value="1"/>
</dbReference>
<evidence type="ECO:0000256" key="4">
    <source>
        <dbReference type="ARBA" id="ARBA00022827"/>
    </source>
</evidence>
<dbReference type="PROSITE" id="PS00072">
    <property type="entry name" value="ACYL_COA_DH_1"/>
    <property type="match status" value="1"/>
</dbReference>
<feature type="domain" description="Acyl-CoA dehydrogenase/oxidase C-terminal" evidence="6">
    <location>
        <begin position="237"/>
        <end position="382"/>
    </location>
</feature>
<feature type="domain" description="Acyl-CoA oxidase/dehydrogenase middle" evidence="7">
    <location>
        <begin position="127"/>
        <end position="222"/>
    </location>
</feature>
<dbReference type="InterPro" id="IPR037069">
    <property type="entry name" value="AcylCoA_DH/ox_N_sf"/>
</dbReference>
<dbReference type="SUPFAM" id="SSF47203">
    <property type="entry name" value="Acyl-CoA dehydrogenase C-terminal domain-like"/>
    <property type="match status" value="1"/>
</dbReference>
<evidence type="ECO:0000256" key="1">
    <source>
        <dbReference type="ARBA" id="ARBA00001974"/>
    </source>
</evidence>
<keyword evidence="5" id="KW-0560">Oxidoreductase</keyword>
<dbReference type="Proteomes" id="UP000763802">
    <property type="component" value="Unassembled WGS sequence"/>
</dbReference>
<gene>
    <name evidence="9" type="ORF">KL867_00355</name>
</gene>
<dbReference type="Gene3D" id="1.10.540.10">
    <property type="entry name" value="Acyl-CoA dehydrogenase/oxidase, N-terminal domain"/>
    <property type="match status" value="1"/>
</dbReference>
<evidence type="ECO:0000259" key="6">
    <source>
        <dbReference type="Pfam" id="PF00441"/>
    </source>
</evidence>
<evidence type="ECO:0000256" key="2">
    <source>
        <dbReference type="ARBA" id="ARBA00009347"/>
    </source>
</evidence>
<keyword evidence="4 5" id="KW-0274">FAD</keyword>
<dbReference type="EMBL" id="JAHHDY010000001">
    <property type="protein sequence ID" value="MBT3139492.1"/>
    <property type="molecule type" value="Genomic_DNA"/>
</dbReference>
<evidence type="ECO:0000313" key="9">
    <source>
        <dbReference type="EMBL" id="MBT3139492.1"/>
    </source>
</evidence>
<evidence type="ECO:0000259" key="7">
    <source>
        <dbReference type="Pfam" id="PF02770"/>
    </source>
</evidence>
<dbReference type="Pfam" id="PF02770">
    <property type="entry name" value="Acyl-CoA_dh_M"/>
    <property type="match status" value="1"/>
</dbReference>
<dbReference type="InterPro" id="IPR013786">
    <property type="entry name" value="AcylCoA_DH/ox_N"/>
</dbReference>
<dbReference type="PANTHER" id="PTHR43884:SF12">
    <property type="entry name" value="ISOVALERYL-COA DEHYDROGENASE, MITOCHONDRIAL-RELATED"/>
    <property type="match status" value="1"/>
</dbReference>
<reference evidence="9 10" key="1">
    <citation type="submission" date="2021-05" db="EMBL/GenBank/DDBJ databases">
        <title>Draft genomes of marine bacteria isolated from model chitin particles.</title>
        <authorList>
            <person name="Datta M.S."/>
            <person name="Schwartzman J.A."/>
            <person name="Cordero O."/>
        </authorList>
    </citation>
    <scope>NUCLEOTIDE SEQUENCE [LARGE SCALE GENOMIC DNA]</scope>
    <source>
        <strain evidence="9 10">4E07</strain>
    </source>
</reference>
<dbReference type="InterPro" id="IPR046373">
    <property type="entry name" value="Acyl-CoA_Oxase/DH_mid-dom_sf"/>
</dbReference>
<name>A0ABS5WK39_9RHOB</name>
<protein>
    <submittedName>
        <fullName evidence="9">Acyl-CoA dehydrogenase family protein</fullName>
    </submittedName>
</protein>
<dbReference type="RefSeq" id="WP_215193474.1">
    <property type="nucleotide sequence ID" value="NZ_JAHHDY010000001.1"/>
</dbReference>
<dbReference type="Gene3D" id="2.40.110.10">
    <property type="entry name" value="Butyryl-CoA Dehydrogenase, subunit A, domain 2"/>
    <property type="match status" value="1"/>
</dbReference>
<proteinExistence type="inferred from homology"/>